<organism evidence="3 4">
    <name type="scientific">Mikania micrantha</name>
    <name type="common">bitter vine</name>
    <dbReference type="NCBI Taxonomy" id="192012"/>
    <lineage>
        <taxon>Eukaryota</taxon>
        <taxon>Viridiplantae</taxon>
        <taxon>Streptophyta</taxon>
        <taxon>Embryophyta</taxon>
        <taxon>Tracheophyta</taxon>
        <taxon>Spermatophyta</taxon>
        <taxon>Magnoliopsida</taxon>
        <taxon>eudicotyledons</taxon>
        <taxon>Gunneridae</taxon>
        <taxon>Pentapetalae</taxon>
        <taxon>asterids</taxon>
        <taxon>campanulids</taxon>
        <taxon>Asterales</taxon>
        <taxon>Asteraceae</taxon>
        <taxon>Asteroideae</taxon>
        <taxon>Heliantheae alliance</taxon>
        <taxon>Eupatorieae</taxon>
        <taxon>Mikania</taxon>
    </lineage>
</organism>
<gene>
    <name evidence="2" type="ORF">E3N88_40054</name>
    <name evidence="3" type="ORF">E3N88_40058</name>
</gene>
<keyword evidence="4" id="KW-1185">Reference proteome</keyword>
<sequence>MNGSDDRRSEYSGERGIGGGAAGGRPVDGAVGRGIVGTGGKGGNDGIGRVVGKAGIPGKNKSWRAAVVRTSPEKTATASKEKMMRVVEAISAGGRNDGLGRDYI</sequence>
<evidence type="ECO:0000256" key="1">
    <source>
        <dbReference type="SAM" id="MobiDB-lite"/>
    </source>
</evidence>
<accession>A0A5N6LMF4</accession>
<dbReference type="EMBL" id="SZYD01000019">
    <property type="protein sequence ID" value="KAD2393081.1"/>
    <property type="molecule type" value="Genomic_DNA"/>
</dbReference>
<proteinExistence type="predicted"/>
<reference evidence="3 4" key="1">
    <citation type="submission" date="2019-05" db="EMBL/GenBank/DDBJ databases">
        <title>Mikania micrantha, genome provides insights into the molecular mechanism of rapid growth.</title>
        <authorList>
            <person name="Liu B."/>
        </authorList>
    </citation>
    <scope>NUCLEOTIDE SEQUENCE [LARGE SCALE GENOMIC DNA]</scope>
    <source>
        <strain evidence="3">NLD-2019</strain>
        <tissue evidence="3">Leaf</tissue>
    </source>
</reference>
<name>A0A5N6LMF4_9ASTR</name>
<evidence type="ECO:0000313" key="3">
    <source>
        <dbReference type="EMBL" id="KAD2393081.1"/>
    </source>
</evidence>
<protein>
    <submittedName>
        <fullName evidence="3">Uncharacterized protein</fullName>
    </submittedName>
</protein>
<feature type="compositionally biased region" description="Gly residues" evidence="1">
    <location>
        <begin position="31"/>
        <end position="46"/>
    </location>
</feature>
<feature type="compositionally biased region" description="Basic and acidic residues" evidence="1">
    <location>
        <begin position="1"/>
        <end position="13"/>
    </location>
</feature>
<comment type="caution">
    <text evidence="3">The sequence shown here is derived from an EMBL/GenBank/DDBJ whole genome shotgun (WGS) entry which is preliminary data.</text>
</comment>
<evidence type="ECO:0000313" key="4">
    <source>
        <dbReference type="Proteomes" id="UP000326396"/>
    </source>
</evidence>
<feature type="region of interest" description="Disordered" evidence="1">
    <location>
        <begin position="1"/>
        <end position="55"/>
    </location>
</feature>
<dbReference type="AlphaFoldDB" id="A0A5N6LMF4"/>
<dbReference type="Proteomes" id="UP000326396">
    <property type="component" value="Linkage Group LG9"/>
</dbReference>
<dbReference type="EMBL" id="SZYD01000019">
    <property type="protein sequence ID" value="KAD2393077.1"/>
    <property type="molecule type" value="Genomic_DNA"/>
</dbReference>
<evidence type="ECO:0000313" key="2">
    <source>
        <dbReference type="EMBL" id="KAD2393077.1"/>
    </source>
</evidence>